<evidence type="ECO:0000313" key="4">
    <source>
        <dbReference type="EMBL" id="CAB4533794.1"/>
    </source>
</evidence>
<dbReference type="Pfam" id="PF00459">
    <property type="entry name" value="Inositol_P"/>
    <property type="match status" value="1"/>
</dbReference>
<dbReference type="Gene3D" id="3.40.190.80">
    <property type="match status" value="1"/>
</dbReference>
<dbReference type="InterPro" id="IPR020583">
    <property type="entry name" value="Inositol_monoP_metal-BS"/>
</dbReference>
<dbReference type="GO" id="GO:0006020">
    <property type="term" value="P:inositol metabolic process"/>
    <property type="evidence" value="ECO:0007669"/>
    <property type="project" value="TreeGrafter"/>
</dbReference>
<dbReference type="PROSITE" id="PS00629">
    <property type="entry name" value="IMP_1"/>
    <property type="match status" value="1"/>
</dbReference>
<keyword evidence="2" id="KW-0378">Hydrolase</keyword>
<dbReference type="SUPFAM" id="SSF56655">
    <property type="entry name" value="Carbohydrate phosphatase"/>
    <property type="match status" value="1"/>
</dbReference>
<keyword evidence="1" id="KW-0479">Metal-binding</keyword>
<dbReference type="EMBL" id="CAFBMG010000064">
    <property type="protein sequence ID" value="CAB4903053.1"/>
    <property type="molecule type" value="Genomic_DNA"/>
</dbReference>
<accession>A0A6J6B534</accession>
<proteinExistence type="predicted"/>
<dbReference type="InterPro" id="IPR000760">
    <property type="entry name" value="Inositol_monophosphatase-like"/>
</dbReference>
<dbReference type="GO" id="GO:0007165">
    <property type="term" value="P:signal transduction"/>
    <property type="evidence" value="ECO:0007669"/>
    <property type="project" value="TreeGrafter"/>
</dbReference>
<evidence type="ECO:0000313" key="5">
    <source>
        <dbReference type="EMBL" id="CAB4903053.1"/>
    </source>
</evidence>
<reference evidence="4" key="1">
    <citation type="submission" date="2020-05" db="EMBL/GenBank/DDBJ databases">
        <authorList>
            <person name="Chiriac C."/>
            <person name="Salcher M."/>
            <person name="Ghai R."/>
            <person name="Kavagutti S V."/>
        </authorList>
    </citation>
    <scope>NUCLEOTIDE SEQUENCE</scope>
</reference>
<evidence type="ECO:0000256" key="1">
    <source>
        <dbReference type="ARBA" id="ARBA00022723"/>
    </source>
</evidence>
<protein>
    <submittedName>
        <fullName evidence="4">Unannotated protein</fullName>
    </submittedName>
</protein>
<keyword evidence="3" id="KW-0460">Magnesium</keyword>
<dbReference type="AlphaFoldDB" id="A0A6J6B534"/>
<name>A0A6J6B534_9ZZZZ</name>
<sequence>MTDIDIALLETAVEWTQQAGALTLEWFNNPDLAIDAKGDGTPVTQADRAAERLLRELISDAFPLDGIQGEEEADRIGSSGRGWVIDPIDGTKAFTHGVGTYSNLLYLEDEHGPAIGIINLPALGETIYAGRGLGCFLNGTPCRVSDREELDGSYLSCTGFHMWTPNMFSKVTQAGPRLRTWGDAYGYALVASGRIDAMMDPVLAWWDIAPVTVIIPEAGGVLTARDGSAALNMDGTDDTSTTAVYSAIASNGLLHQQFVDLLQP</sequence>
<dbReference type="GO" id="GO:0046872">
    <property type="term" value="F:metal ion binding"/>
    <property type="evidence" value="ECO:0007669"/>
    <property type="project" value="UniProtKB-KW"/>
</dbReference>
<dbReference type="EMBL" id="CAEZSF010000038">
    <property type="protein sequence ID" value="CAB4533794.1"/>
    <property type="molecule type" value="Genomic_DNA"/>
</dbReference>
<evidence type="ECO:0000256" key="2">
    <source>
        <dbReference type="ARBA" id="ARBA00022801"/>
    </source>
</evidence>
<dbReference type="PANTHER" id="PTHR20854:SF4">
    <property type="entry name" value="INOSITOL-1-MONOPHOSPHATASE-RELATED"/>
    <property type="match status" value="1"/>
</dbReference>
<dbReference type="PRINTS" id="PR00377">
    <property type="entry name" value="IMPHPHTASES"/>
</dbReference>
<dbReference type="GO" id="GO:0008934">
    <property type="term" value="F:inositol monophosphate 1-phosphatase activity"/>
    <property type="evidence" value="ECO:0007669"/>
    <property type="project" value="TreeGrafter"/>
</dbReference>
<evidence type="ECO:0000256" key="3">
    <source>
        <dbReference type="ARBA" id="ARBA00022842"/>
    </source>
</evidence>
<gene>
    <name evidence="4" type="ORF">UFOPK1358_00586</name>
    <name evidence="5" type="ORF">UFOPK3519_00942</name>
</gene>
<dbReference type="PANTHER" id="PTHR20854">
    <property type="entry name" value="INOSITOL MONOPHOSPHATASE"/>
    <property type="match status" value="1"/>
</dbReference>
<dbReference type="Gene3D" id="3.30.540.10">
    <property type="entry name" value="Fructose-1,6-Bisphosphatase, subunit A, domain 1"/>
    <property type="match status" value="1"/>
</dbReference>
<organism evidence="4">
    <name type="scientific">freshwater metagenome</name>
    <dbReference type="NCBI Taxonomy" id="449393"/>
    <lineage>
        <taxon>unclassified sequences</taxon>
        <taxon>metagenomes</taxon>
        <taxon>ecological metagenomes</taxon>
    </lineage>
</organism>